<dbReference type="CDD" id="cd09727">
    <property type="entry name" value="Cas6_I-E"/>
    <property type="match status" value="1"/>
</dbReference>
<dbReference type="OrthoDB" id="9795689at2"/>
<dbReference type="Gene3D" id="3.30.70.1200">
    <property type="entry name" value="Crispr-associated protein, domain 1"/>
    <property type="match status" value="1"/>
</dbReference>
<reference evidence="2 3" key="1">
    <citation type="submission" date="2016-10" db="EMBL/GenBank/DDBJ databases">
        <title>Genome sequence of Streptomyces gilvigriseus MUSC 26.</title>
        <authorList>
            <person name="Lee L.-H."/>
            <person name="Ser H.-L."/>
        </authorList>
    </citation>
    <scope>NUCLEOTIDE SEQUENCE [LARGE SCALE GENOMIC DNA]</scope>
    <source>
        <strain evidence="2 3">MUSC 26</strain>
    </source>
</reference>
<dbReference type="Proteomes" id="UP000243342">
    <property type="component" value="Unassembled WGS sequence"/>
</dbReference>
<dbReference type="Pfam" id="PF08798">
    <property type="entry name" value="CRISPR_assoc"/>
    <property type="match status" value="1"/>
</dbReference>
<accession>A0A1J7CHQ4</accession>
<organism evidence="2 3">
    <name type="scientific">Mangrovactinospora gilvigrisea</name>
    <dbReference type="NCBI Taxonomy" id="1428644"/>
    <lineage>
        <taxon>Bacteria</taxon>
        <taxon>Bacillati</taxon>
        <taxon>Actinomycetota</taxon>
        <taxon>Actinomycetes</taxon>
        <taxon>Kitasatosporales</taxon>
        <taxon>Streptomycetaceae</taxon>
        <taxon>Mangrovactinospora</taxon>
    </lineage>
</organism>
<dbReference type="STRING" id="1428644.BIV57_01945"/>
<dbReference type="EMBL" id="MLCF01000005">
    <property type="protein sequence ID" value="OIV39170.1"/>
    <property type="molecule type" value="Genomic_DNA"/>
</dbReference>
<comment type="caution">
    <text evidence="2">The sequence shown here is derived from an EMBL/GenBank/DDBJ whole genome shotgun (WGS) entry which is preliminary data.</text>
</comment>
<dbReference type="Gene3D" id="3.30.70.1210">
    <property type="entry name" value="Crispr-associated protein, domain 2"/>
    <property type="match status" value="1"/>
</dbReference>
<dbReference type="SMART" id="SM01101">
    <property type="entry name" value="CRISPR_assoc"/>
    <property type="match status" value="1"/>
</dbReference>
<evidence type="ECO:0000313" key="3">
    <source>
        <dbReference type="Proteomes" id="UP000243342"/>
    </source>
</evidence>
<dbReference type="InterPro" id="IPR010179">
    <property type="entry name" value="CRISPR-assoc_prot_Cse3"/>
</dbReference>
<dbReference type="RefSeq" id="WP_071654853.1">
    <property type="nucleotide sequence ID" value="NZ_MLCF01000005.1"/>
</dbReference>
<gene>
    <name evidence="2" type="ORF">BIV57_01945</name>
</gene>
<proteinExistence type="predicted"/>
<protein>
    <submittedName>
        <fullName evidence="2">Type I-E CRISPR-associated protein Cas6/Cse3/CasE</fullName>
    </submittedName>
</protein>
<dbReference type="NCBIfam" id="TIGR01907">
    <property type="entry name" value="casE_Cse3"/>
    <property type="match status" value="1"/>
</dbReference>
<evidence type="ECO:0000256" key="1">
    <source>
        <dbReference type="SAM" id="MobiDB-lite"/>
    </source>
</evidence>
<name>A0A1J7CHQ4_9ACTN</name>
<sequence length="281" mass="30717">MYLTRFRINTGRNEARRLLSSPQRLHGAVNMAFPDLPTRDGTGPRVLWRLDAAPGGRTDLLISSPQRPDLTHLAEQAGWPSLGQQGWTTFAYGEFLDSLANNDVWAFRLTANPVHHIRRDEDPVGAPTKRAAHVTVRHQVGWLLKQQERGGFTILPRELGSPTGPPASYEGRPPTKAGGSATEAKSPAATAAIGDDEPRDWEYQLIVHDRTPVRFGRRPGSAPAKATARSRPDVQFARATFDGLLRITDLTAFHRTLTHGLGKAKAYGCGLMTLAPAPVKS</sequence>
<keyword evidence="3" id="KW-1185">Reference proteome</keyword>
<feature type="region of interest" description="Disordered" evidence="1">
    <location>
        <begin position="154"/>
        <end position="194"/>
    </location>
</feature>
<evidence type="ECO:0000313" key="2">
    <source>
        <dbReference type="EMBL" id="OIV39170.1"/>
    </source>
</evidence>
<feature type="compositionally biased region" description="Low complexity" evidence="1">
    <location>
        <begin position="180"/>
        <end position="192"/>
    </location>
</feature>
<dbReference type="AlphaFoldDB" id="A0A1J7CHQ4"/>
<dbReference type="SUPFAM" id="SSF117987">
    <property type="entry name" value="CRISPR-associated protein"/>
    <property type="match status" value="3"/>
</dbReference>